<evidence type="ECO:0000313" key="4">
    <source>
        <dbReference type="EMBL" id="ANX04147.1"/>
    </source>
</evidence>
<comment type="similarity">
    <text evidence="1 3">Belongs to the enoyl-CoA hydratase/isomerase family.</text>
</comment>
<evidence type="ECO:0000256" key="1">
    <source>
        <dbReference type="ARBA" id="ARBA00005254"/>
    </source>
</evidence>
<dbReference type="PANTHER" id="PTHR11941:SF133">
    <property type="entry name" value="1,2-EPOXYPHENYLACETYL-COA ISOMERASE"/>
    <property type="match status" value="1"/>
</dbReference>
<name>A0A1B1YTW2_9GAMM</name>
<dbReference type="OrthoDB" id="9777711at2"/>
<keyword evidence="2" id="KW-0456">Lyase</keyword>
<organism evidence="4 5">
    <name type="scientific">Immundisolibacter cernigliae</name>
    <dbReference type="NCBI Taxonomy" id="1810504"/>
    <lineage>
        <taxon>Bacteria</taxon>
        <taxon>Pseudomonadati</taxon>
        <taxon>Pseudomonadota</taxon>
        <taxon>Gammaproteobacteria</taxon>
        <taxon>Immundisolibacterales</taxon>
        <taxon>Immundisolibacteraceae</taxon>
        <taxon>Immundisolibacter</taxon>
    </lineage>
</organism>
<proteinExistence type="inferred from homology"/>
<dbReference type="Gene3D" id="3.90.226.10">
    <property type="entry name" value="2-enoyl-CoA Hydratase, Chain A, domain 1"/>
    <property type="match status" value="1"/>
</dbReference>
<dbReference type="InterPro" id="IPR029045">
    <property type="entry name" value="ClpP/crotonase-like_dom_sf"/>
</dbReference>
<dbReference type="EMBL" id="CP014671">
    <property type="protein sequence ID" value="ANX04147.1"/>
    <property type="molecule type" value="Genomic_DNA"/>
</dbReference>
<dbReference type="Gene3D" id="1.10.12.10">
    <property type="entry name" value="Lyase 2-enoyl-coa Hydratase, Chain A, domain 2"/>
    <property type="match status" value="1"/>
</dbReference>
<dbReference type="RefSeq" id="WP_068804080.1">
    <property type="nucleotide sequence ID" value="NZ_CP014671.1"/>
</dbReference>
<dbReference type="GO" id="GO:0016829">
    <property type="term" value="F:lyase activity"/>
    <property type="evidence" value="ECO:0007669"/>
    <property type="project" value="UniProtKB-KW"/>
</dbReference>
<dbReference type="SUPFAM" id="SSF52096">
    <property type="entry name" value="ClpP/crotonase"/>
    <property type="match status" value="1"/>
</dbReference>
<dbReference type="PANTHER" id="PTHR11941">
    <property type="entry name" value="ENOYL-COA HYDRATASE-RELATED"/>
    <property type="match status" value="1"/>
</dbReference>
<dbReference type="KEGG" id="gbi:PG2T_08115"/>
<dbReference type="Proteomes" id="UP000092952">
    <property type="component" value="Chromosome"/>
</dbReference>
<dbReference type="Pfam" id="PF00378">
    <property type="entry name" value="ECH_1"/>
    <property type="match status" value="1"/>
</dbReference>
<dbReference type="CDD" id="cd06558">
    <property type="entry name" value="crotonase-like"/>
    <property type="match status" value="1"/>
</dbReference>
<keyword evidence="5" id="KW-1185">Reference proteome</keyword>
<dbReference type="InterPro" id="IPR018376">
    <property type="entry name" value="Enoyl-CoA_hyd/isom_CS"/>
</dbReference>
<reference evidence="5" key="1">
    <citation type="submission" date="2016-03" db="EMBL/GenBank/DDBJ databases">
        <title>Complete genome sequence of Solimmundus cernigliae, representing a novel lineage of polycyclic aromatic hydrocarbon degraders within the Gammaproteobacteria.</title>
        <authorList>
            <person name="Singleton D.R."/>
            <person name="Dickey A.N."/>
            <person name="Scholl E.H."/>
            <person name="Wright F.A."/>
            <person name="Aitken M.D."/>
        </authorList>
    </citation>
    <scope>NUCLEOTIDE SEQUENCE [LARGE SCALE GENOMIC DNA]</scope>
    <source>
        <strain evidence="5">TR3.2</strain>
    </source>
</reference>
<dbReference type="GO" id="GO:0006635">
    <property type="term" value="P:fatty acid beta-oxidation"/>
    <property type="evidence" value="ECO:0007669"/>
    <property type="project" value="TreeGrafter"/>
</dbReference>
<dbReference type="InterPro" id="IPR014748">
    <property type="entry name" value="Enoyl-CoA_hydra_C"/>
</dbReference>
<evidence type="ECO:0000256" key="2">
    <source>
        <dbReference type="ARBA" id="ARBA00023239"/>
    </source>
</evidence>
<accession>A0A1B1YTW2</accession>
<dbReference type="AlphaFoldDB" id="A0A1B1YTW2"/>
<evidence type="ECO:0000256" key="3">
    <source>
        <dbReference type="RuleBase" id="RU003707"/>
    </source>
</evidence>
<dbReference type="STRING" id="1810504.PG2T_08115"/>
<sequence>MPYTTLDFVVADGIATLTLNRPQARNALDMAMRAEMADVVAELAASTEIRALILTGAGEHFCAGGDLRSMSEQRRPPHASRGRVKAVHRWLRDLVDLELPVIAAVDGSAYGAGFSFALAADFILATPRARFCAVFGRIGLVPDLGMFYLLPRVVGLARAKELIYSARVLPAEEAQTLGIVYALHPPEQLMPAAQALAKRFCHASREALGLSKNILNQALHLDAHALEDLESHAQAVCMSTDYYQDAVQRTLDRQPLAFDWERLGREGE</sequence>
<dbReference type="InParanoid" id="A0A1B1YTW2"/>
<gene>
    <name evidence="4" type="ORF">PG2T_08115</name>
</gene>
<protein>
    <submittedName>
        <fullName evidence="4">Enoyl-CoA hydratase</fullName>
    </submittedName>
</protein>
<dbReference type="PROSITE" id="PS00166">
    <property type="entry name" value="ENOYL_COA_HYDRATASE"/>
    <property type="match status" value="1"/>
</dbReference>
<evidence type="ECO:0000313" key="5">
    <source>
        <dbReference type="Proteomes" id="UP000092952"/>
    </source>
</evidence>
<dbReference type="InterPro" id="IPR001753">
    <property type="entry name" value="Enoyl-CoA_hydra/iso"/>
</dbReference>